<dbReference type="GO" id="GO:0005737">
    <property type="term" value="C:cytoplasm"/>
    <property type="evidence" value="ECO:0007669"/>
    <property type="project" value="TreeGrafter"/>
</dbReference>
<reference evidence="2 3" key="1">
    <citation type="submission" date="2016-08" db="EMBL/GenBank/DDBJ databases">
        <title>New Insights into Marine Group III Euryarchaeota, from dark to light.</title>
        <authorList>
            <person name="Haro-Moreno J.M."/>
            <person name="Rodriguez-Valera F."/>
            <person name="Lopez-Garcia P."/>
            <person name="Moreira D."/>
            <person name="Martin-Cuadrado A.B."/>
        </authorList>
    </citation>
    <scope>NUCLEOTIDE SEQUENCE [LARGE SCALE GENOMIC DNA]</scope>
    <source>
        <strain evidence="2">CG-Epi2</strain>
    </source>
</reference>
<dbReference type="PANTHER" id="PTHR12746:SF2">
    <property type="entry name" value="60S RIBOSOMAL EXPORT PROTEIN NMD3"/>
    <property type="match status" value="1"/>
</dbReference>
<accession>A0A1J5TMI4</accession>
<protein>
    <recommendedName>
        <fullName evidence="1">Nmd3 N-terminal domain-containing protein</fullName>
    </recommendedName>
</protein>
<sequence>MVCCKACYSLKVPGTWLEFSDLESSVSHFVRESIDWNSEIGIPSSSLVLNQLDPQKFRINIGCEGKYKGLQLDTELKTEVQIKFQVCQTCSRLAGGYYEAILQVRTKRKKILNTAVEIIYDQIESGPSEFFTTESGPVRGGYDFQLSSTDKARSISRDLMIKLGGHVTETNTLVGRKDGRDLLRHTFGVRLPSIGVSDYLFLDDKIWKVLRIDRRRTKLIMLSAPFRQKMVEVDTLRNVPLLDSPEEVQVISHRDSEYLLLDPFTLQTVEAISPKDWKGDNVLALRYGVETYFIWD</sequence>
<feature type="domain" description="Nmd3 N-terminal" evidence="1">
    <location>
        <begin position="2"/>
        <end position="191"/>
    </location>
</feature>
<evidence type="ECO:0000313" key="2">
    <source>
        <dbReference type="EMBL" id="OIR22162.1"/>
    </source>
</evidence>
<dbReference type="InterPro" id="IPR039768">
    <property type="entry name" value="Nmd3"/>
</dbReference>
<evidence type="ECO:0000259" key="1">
    <source>
        <dbReference type="Pfam" id="PF04981"/>
    </source>
</evidence>
<evidence type="ECO:0000313" key="3">
    <source>
        <dbReference type="Proteomes" id="UP000183615"/>
    </source>
</evidence>
<name>A0A1J5TMI4_9ARCH</name>
<dbReference type="Pfam" id="PF04981">
    <property type="entry name" value="NMD3"/>
    <property type="match status" value="1"/>
</dbReference>
<dbReference type="EMBL" id="MIYZ01000023">
    <property type="protein sequence ID" value="OIR22162.1"/>
    <property type="molecule type" value="Genomic_DNA"/>
</dbReference>
<comment type="caution">
    <text evidence="2">The sequence shown here is derived from an EMBL/GenBank/DDBJ whole genome shotgun (WGS) entry which is preliminary data.</text>
</comment>
<proteinExistence type="predicted"/>
<gene>
    <name evidence="2" type="ORF">BET99_01355</name>
</gene>
<dbReference type="AlphaFoldDB" id="A0A1J5TMI4"/>
<dbReference type="Proteomes" id="UP000183615">
    <property type="component" value="Unassembled WGS sequence"/>
</dbReference>
<dbReference type="GO" id="GO:0043023">
    <property type="term" value="F:ribosomal large subunit binding"/>
    <property type="evidence" value="ECO:0007669"/>
    <property type="project" value="InterPro"/>
</dbReference>
<organism evidence="2 3">
    <name type="scientific">Marine Group III euryarchaeote CG-Epi2</name>
    <dbReference type="NCBI Taxonomy" id="1888996"/>
    <lineage>
        <taxon>Archaea</taxon>
        <taxon>Methanobacteriati</taxon>
        <taxon>Thermoplasmatota</taxon>
        <taxon>Thermoplasmata</taxon>
        <taxon>Candidatus Thermoprofundales</taxon>
    </lineage>
</organism>
<dbReference type="PANTHER" id="PTHR12746">
    <property type="entry name" value="NONSENSE-MEDIATED MRNA DECAY PROTEIN 3"/>
    <property type="match status" value="1"/>
</dbReference>
<dbReference type="InterPro" id="IPR007064">
    <property type="entry name" value="Nmd3_N"/>
</dbReference>